<feature type="binding site" evidence="12">
    <location>
        <position position="144"/>
    </location>
    <ligand>
        <name>L-histidine</name>
        <dbReference type="ChEBI" id="CHEBI:57595"/>
    </ligand>
</feature>
<evidence type="ECO:0000256" key="6">
    <source>
        <dbReference type="ARBA" id="ARBA00022741"/>
    </source>
</evidence>
<evidence type="ECO:0000313" key="14">
    <source>
        <dbReference type="EMBL" id="PUE92373.1"/>
    </source>
</evidence>
<dbReference type="PROSITE" id="PS50862">
    <property type="entry name" value="AA_TRNA_LIGASE_II"/>
    <property type="match status" value="1"/>
</dbReference>
<keyword evidence="5 11" id="KW-0436">Ligase</keyword>
<comment type="caution">
    <text evidence="14">The sequence shown here is derived from an EMBL/GenBank/DDBJ whole genome shotgun (WGS) entry which is preliminary data.</text>
</comment>
<dbReference type="InterPro" id="IPR015807">
    <property type="entry name" value="His-tRNA-ligase"/>
</dbReference>
<evidence type="ECO:0000256" key="12">
    <source>
        <dbReference type="PIRSR" id="PIRSR001549-1"/>
    </source>
</evidence>
<reference evidence="14 15" key="1">
    <citation type="submission" date="2018-03" db="EMBL/GenBank/DDBJ databases">
        <title>Sequencing of reference strains of Xanthomonas.</title>
        <authorList>
            <person name="Studholme D.J."/>
            <person name="Vicente J."/>
            <person name="Sarris P."/>
        </authorList>
    </citation>
    <scope>NUCLEOTIDE SEQUENCE [LARGE SCALE GENOMIC DNA]</scope>
    <source>
        <strain evidence="14 15">WHRI 5232</strain>
    </source>
</reference>
<keyword evidence="6 11" id="KW-0547">Nucleotide-binding</keyword>
<dbReference type="Gene3D" id="3.30.930.10">
    <property type="entry name" value="Bira Bifunctional Protein, Domain 2"/>
    <property type="match status" value="1"/>
</dbReference>
<dbReference type="RefSeq" id="WP_033836415.1">
    <property type="nucleotide sequence ID" value="NZ_CP013004.1"/>
</dbReference>
<dbReference type="InterPro" id="IPR041715">
    <property type="entry name" value="HisRS-like_core"/>
</dbReference>
<dbReference type="GO" id="GO:0005737">
    <property type="term" value="C:cytoplasm"/>
    <property type="evidence" value="ECO:0007669"/>
    <property type="project" value="UniProtKB-SubCell"/>
</dbReference>
<evidence type="ECO:0000256" key="2">
    <source>
        <dbReference type="ARBA" id="ARBA00008226"/>
    </source>
</evidence>
<organism evidence="14 15">
    <name type="scientific">Xanthomonas campestris pv. malvacearum</name>
    <dbReference type="NCBI Taxonomy" id="86040"/>
    <lineage>
        <taxon>Bacteria</taxon>
        <taxon>Pseudomonadati</taxon>
        <taxon>Pseudomonadota</taxon>
        <taxon>Gammaproteobacteria</taxon>
        <taxon>Lysobacterales</taxon>
        <taxon>Lysobacteraceae</taxon>
        <taxon>Xanthomonas</taxon>
    </lineage>
</organism>
<dbReference type="GO" id="GO:0004821">
    <property type="term" value="F:histidine-tRNA ligase activity"/>
    <property type="evidence" value="ECO:0007669"/>
    <property type="project" value="UniProtKB-UniRule"/>
</dbReference>
<dbReference type="Proteomes" id="UP000251513">
    <property type="component" value="Unassembled WGS sequence"/>
</dbReference>
<dbReference type="GO" id="GO:0006427">
    <property type="term" value="P:histidyl-tRNA aminoacylation"/>
    <property type="evidence" value="ECO:0007669"/>
    <property type="project" value="UniProtKB-UniRule"/>
</dbReference>
<evidence type="ECO:0000256" key="11">
    <source>
        <dbReference type="HAMAP-Rule" id="MF_00127"/>
    </source>
</evidence>
<keyword evidence="9 11" id="KW-0030">Aminoacyl-tRNA synthetase</keyword>
<dbReference type="InterPro" id="IPR045864">
    <property type="entry name" value="aa-tRNA-synth_II/BPL/LPL"/>
</dbReference>
<dbReference type="InterPro" id="IPR006195">
    <property type="entry name" value="aa-tRNA-synth_II"/>
</dbReference>
<dbReference type="InterPro" id="IPR004154">
    <property type="entry name" value="Anticodon-bd"/>
</dbReference>
<gene>
    <name evidence="11" type="primary">hisS</name>
    <name evidence="14" type="ORF">C7T86_14515</name>
</gene>
<dbReference type="EMBL" id="PYJH01000031">
    <property type="protein sequence ID" value="PUE92373.1"/>
    <property type="molecule type" value="Genomic_DNA"/>
</dbReference>
<evidence type="ECO:0000256" key="9">
    <source>
        <dbReference type="ARBA" id="ARBA00023146"/>
    </source>
</evidence>
<comment type="subcellular location">
    <subcellularLocation>
        <location evidence="1 11">Cytoplasm</location>
    </subcellularLocation>
</comment>
<evidence type="ECO:0000256" key="8">
    <source>
        <dbReference type="ARBA" id="ARBA00022917"/>
    </source>
</evidence>
<keyword evidence="4 11" id="KW-0963">Cytoplasm</keyword>
<dbReference type="AlphaFoldDB" id="A0AA44Z0R7"/>
<dbReference type="Gene3D" id="3.40.50.800">
    <property type="entry name" value="Anticodon-binding domain"/>
    <property type="match status" value="1"/>
</dbReference>
<evidence type="ECO:0000256" key="4">
    <source>
        <dbReference type="ARBA" id="ARBA00022490"/>
    </source>
</evidence>
<comment type="catalytic activity">
    <reaction evidence="10 11">
        <text>tRNA(His) + L-histidine + ATP = L-histidyl-tRNA(His) + AMP + diphosphate + H(+)</text>
        <dbReference type="Rhea" id="RHEA:17313"/>
        <dbReference type="Rhea" id="RHEA-COMP:9665"/>
        <dbReference type="Rhea" id="RHEA-COMP:9689"/>
        <dbReference type="ChEBI" id="CHEBI:15378"/>
        <dbReference type="ChEBI" id="CHEBI:30616"/>
        <dbReference type="ChEBI" id="CHEBI:33019"/>
        <dbReference type="ChEBI" id="CHEBI:57595"/>
        <dbReference type="ChEBI" id="CHEBI:78442"/>
        <dbReference type="ChEBI" id="CHEBI:78527"/>
        <dbReference type="ChEBI" id="CHEBI:456215"/>
        <dbReference type="EC" id="6.1.1.21"/>
    </reaction>
</comment>
<dbReference type="PANTHER" id="PTHR11476:SF7">
    <property type="entry name" value="HISTIDINE--TRNA LIGASE"/>
    <property type="match status" value="1"/>
</dbReference>
<feature type="binding site" evidence="12">
    <location>
        <position position="140"/>
    </location>
    <ligand>
        <name>L-histidine</name>
        <dbReference type="ChEBI" id="CHEBI:57595"/>
    </ligand>
</feature>
<dbReference type="PANTHER" id="PTHR11476">
    <property type="entry name" value="HISTIDYL-TRNA SYNTHETASE"/>
    <property type="match status" value="1"/>
</dbReference>
<dbReference type="NCBIfam" id="TIGR00442">
    <property type="entry name" value="hisS"/>
    <property type="match status" value="1"/>
</dbReference>
<keyword evidence="7 11" id="KW-0067">ATP-binding</keyword>
<evidence type="ECO:0000256" key="10">
    <source>
        <dbReference type="ARBA" id="ARBA00047639"/>
    </source>
</evidence>
<dbReference type="Pfam" id="PF03129">
    <property type="entry name" value="HGTP_anticodon"/>
    <property type="match status" value="1"/>
</dbReference>
<dbReference type="InterPro" id="IPR004516">
    <property type="entry name" value="HisRS/HisZ"/>
</dbReference>
<dbReference type="HAMAP" id="MF_00127">
    <property type="entry name" value="His_tRNA_synth"/>
    <property type="match status" value="1"/>
</dbReference>
<dbReference type="SUPFAM" id="SSF52954">
    <property type="entry name" value="Class II aaRS ABD-related"/>
    <property type="match status" value="1"/>
</dbReference>
<feature type="binding site" evidence="12">
    <location>
        <position position="303"/>
    </location>
    <ligand>
        <name>L-histidine</name>
        <dbReference type="ChEBI" id="CHEBI:57595"/>
    </ligand>
</feature>
<comment type="similarity">
    <text evidence="2 11">Belongs to the class-II aminoacyl-tRNA synthetase family.</text>
</comment>
<feature type="binding site" evidence="12">
    <location>
        <begin position="96"/>
        <end position="98"/>
    </location>
    <ligand>
        <name>L-histidine</name>
        <dbReference type="ChEBI" id="CHEBI:57595"/>
    </ligand>
</feature>
<evidence type="ECO:0000256" key="3">
    <source>
        <dbReference type="ARBA" id="ARBA00011738"/>
    </source>
</evidence>
<dbReference type="EC" id="6.1.1.21" evidence="11"/>
<accession>A0AA44Z0R7</accession>
<protein>
    <recommendedName>
        <fullName evidence="11">Histidine--tRNA ligase</fullName>
        <ecNumber evidence="11">6.1.1.21</ecNumber>
    </recommendedName>
    <alternativeName>
        <fullName evidence="11">Histidyl-tRNA synthetase</fullName>
        <shortName evidence="11">HisRS</shortName>
    </alternativeName>
</protein>
<feature type="binding site" evidence="12">
    <location>
        <position position="126"/>
    </location>
    <ligand>
        <name>L-histidine</name>
        <dbReference type="ChEBI" id="CHEBI:57595"/>
    </ligand>
</feature>
<dbReference type="PIRSF" id="PIRSF001549">
    <property type="entry name" value="His-tRNA_synth"/>
    <property type="match status" value="1"/>
</dbReference>
<comment type="subunit">
    <text evidence="3 11">Homodimer.</text>
</comment>
<sequence>MIKPRTPPGIMELLPREQIAFQRMLDVIRRNYERFGFLPVETPVFELSDVLLTKSGGETERQVYFVQSTGALANAAAAADEGAENGGLPELALRFDLTVPLARYVAEHEHDLSFPFRRYQMQRVYRGERAQRGRFREFYQCDIDVIGKDALSIRYDAEVLAVIHAVFAELGIGDFKVQLNNRKLLRGFFQAQGVADTQQALVLREVDKLDKRSAEDVRATLVGPDFKLAEDSVQRILDFATIKSVSHNDALDKIEWAVNEVQSRIGGSEDLYEGAAELKTVLELVKALGVPESAYCLNFSIARGLDYYTGTVYETTLTDHPQIGSICSGGRYDSLASHYTKSKLPGVGISIGLTRLFWQLREAGLIQCIAESSVQAMVALMDETRLDDALDIARRLRIGGINTEVQMEPKKIGKQFQYAARAGIRFVVLAGDDELARGVVAVKDLVREQQFDVARDELASTLQVELEQARAMLVAGRVQGD</sequence>
<dbReference type="Pfam" id="PF13393">
    <property type="entry name" value="tRNA-synt_His"/>
    <property type="match status" value="1"/>
</dbReference>
<keyword evidence="8 11" id="KW-0648">Protein biosynthesis</keyword>
<dbReference type="FunFam" id="3.40.50.800:FF:000027">
    <property type="entry name" value="Histidine--tRNA ligase"/>
    <property type="match status" value="1"/>
</dbReference>
<dbReference type="InterPro" id="IPR036621">
    <property type="entry name" value="Anticodon-bd_dom_sf"/>
</dbReference>
<name>A0AA44Z0R7_XANCM</name>
<evidence type="ECO:0000313" key="15">
    <source>
        <dbReference type="Proteomes" id="UP000251513"/>
    </source>
</evidence>
<feature type="binding site" evidence="12">
    <location>
        <begin position="307"/>
        <end position="308"/>
    </location>
    <ligand>
        <name>L-histidine</name>
        <dbReference type="ChEBI" id="CHEBI:57595"/>
    </ligand>
</feature>
<evidence type="ECO:0000256" key="1">
    <source>
        <dbReference type="ARBA" id="ARBA00004496"/>
    </source>
</evidence>
<evidence type="ECO:0000259" key="13">
    <source>
        <dbReference type="PROSITE" id="PS50862"/>
    </source>
</evidence>
<feature type="domain" description="Aminoacyl-transfer RNA synthetases class-II family profile" evidence="13">
    <location>
        <begin position="22"/>
        <end position="481"/>
    </location>
</feature>
<proteinExistence type="inferred from homology"/>
<dbReference type="CDD" id="cd00773">
    <property type="entry name" value="HisRS-like_core"/>
    <property type="match status" value="1"/>
</dbReference>
<dbReference type="GO" id="GO:0005524">
    <property type="term" value="F:ATP binding"/>
    <property type="evidence" value="ECO:0007669"/>
    <property type="project" value="UniProtKB-UniRule"/>
</dbReference>
<dbReference type="InterPro" id="IPR033656">
    <property type="entry name" value="HisRS_anticodon"/>
</dbReference>
<evidence type="ECO:0000256" key="5">
    <source>
        <dbReference type="ARBA" id="ARBA00022598"/>
    </source>
</evidence>
<evidence type="ECO:0000256" key="7">
    <source>
        <dbReference type="ARBA" id="ARBA00022840"/>
    </source>
</evidence>
<dbReference type="CDD" id="cd00859">
    <property type="entry name" value="HisRS_anticodon"/>
    <property type="match status" value="1"/>
</dbReference>
<dbReference type="SUPFAM" id="SSF55681">
    <property type="entry name" value="Class II aaRS and biotin synthetases"/>
    <property type="match status" value="1"/>
</dbReference>